<gene>
    <name evidence="6" type="ORF">I586_01869</name>
    <name evidence="5" type="ORF">UAY_02033</name>
</gene>
<name>R2T2K0_9ENTE</name>
<dbReference type="SUPFAM" id="SSF52540">
    <property type="entry name" value="P-loop containing nucleoside triphosphate hydrolases"/>
    <property type="match status" value="1"/>
</dbReference>
<dbReference type="SMART" id="SM00382">
    <property type="entry name" value="AAA"/>
    <property type="match status" value="1"/>
</dbReference>
<keyword evidence="1" id="KW-0813">Transport</keyword>
<dbReference type="PANTHER" id="PTHR42939">
    <property type="entry name" value="ABC TRANSPORTER ATP-BINDING PROTEIN ALBC-RELATED"/>
    <property type="match status" value="1"/>
</dbReference>
<dbReference type="Pfam" id="PF00005">
    <property type="entry name" value="ABC_tran"/>
    <property type="match status" value="1"/>
</dbReference>
<sequence>MILQLIQVSKSFGDHQVLDDIDFELKEPQIIGLVAPNGYGKTTLFNIISNLEKPDHGEIMIFSEKNTNEKIFEHLAYLQDNRVLYDNLTAREHLAFVAACHNVEQQEIIEICDRLGMSHYLDKRVKKYSLGMKQHLLLAIALISQPQLLLLDEPLNGLDPSSVKLFREIMTELFNKGVSIIISSHNLYEIEKLTSNILFLHDQKLIRNTEIDVPVDYFYFLSDIRKIETELTKNGFFWQSKNSVEFLFTLNECQKEKLEEICQSNDVLIYDCIQKISKTEAAYFSLFT</sequence>
<evidence type="ECO:0000256" key="2">
    <source>
        <dbReference type="ARBA" id="ARBA00022741"/>
    </source>
</evidence>
<evidence type="ECO:0000259" key="4">
    <source>
        <dbReference type="PROSITE" id="PS50893"/>
    </source>
</evidence>
<dbReference type="InterPro" id="IPR027417">
    <property type="entry name" value="P-loop_NTPase"/>
</dbReference>
<accession>R2T2K0</accession>
<protein>
    <recommendedName>
        <fullName evidence="4">ABC transporter domain-containing protein</fullName>
    </recommendedName>
</protein>
<organism evidence="5 7">
    <name type="scientific">Enterococcus moraviensis ATCC BAA-383</name>
    <dbReference type="NCBI Taxonomy" id="1158609"/>
    <lineage>
        <taxon>Bacteria</taxon>
        <taxon>Bacillati</taxon>
        <taxon>Bacillota</taxon>
        <taxon>Bacilli</taxon>
        <taxon>Lactobacillales</taxon>
        <taxon>Enterococcaceae</taxon>
        <taxon>Enterococcus</taxon>
    </lineage>
</organism>
<evidence type="ECO:0000256" key="1">
    <source>
        <dbReference type="ARBA" id="ARBA00022448"/>
    </source>
</evidence>
<dbReference type="GO" id="GO:0016887">
    <property type="term" value="F:ATP hydrolysis activity"/>
    <property type="evidence" value="ECO:0007669"/>
    <property type="project" value="InterPro"/>
</dbReference>
<dbReference type="Proteomes" id="UP000013781">
    <property type="component" value="Unassembled WGS sequence"/>
</dbReference>
<evidence type="ECO:0000313" key="6">
    <source>
        <dbReference type="EMBL" id="EOT72061.1"/>
    </source>
</evidence>
<dbReference type="STRING" id="155617.RV09_GL002722"/>
<proteinExistence type="predicted"/>
<dbReference type="GO" id="GO:0005524">
    <property type="term" value="F:ATP binding"/>
    <property type="evidence" value="ECO:0007669"/>
    <property type="project" value="UniProtKB-KW"/>
</dbReference>
<dbReference type="InterPro" id="IPR003439">
    <property type="entry name" value="ABC_transporter-like_ATP-bd"/>
</dbReference>
<evidence type="ECO:0000313" key="5">
    <source>
        <dbReference type="EMBL" id="EOH99256.1"/>
    </source>
</evidence>
<dbReference type="Proteomes" id="UP000014157">
    <property type="component" value="Unassembled WGS sequence"/>
</dbReference>
<keyword evidence="8" id="KW-1185">Reference proteome</keyword>
<evidence type="ECO:0000313" key="8">
    <source>
        <dbReference type="Proteomes" id="UP000014157"/>
    </source>
</evidence>
<keyword evidence="3" id="KW-0067">ATP-binding</keyword>
<dbReference type="eggNOG" id="COG1131">
    <property type="taxonomic scope" value="Bacteria"/>
</dbReference>
<dbReference type="PATRIC" id="fig|1158609.3.peg.1982"/>
<dbReference type="RefSeq" id="WP_010765403.1">
    <property type="nucleotide sequence ID" value="NZ_ASWB01000002.1"/>
</dbReference>
<dbReference type="AlphaFoldDB" id="R2T2K0"/>
<dbReference type="PROSITE" id="PS50893">
    <property type="entry name" value="ABC_TRANSPORTER_2"/>
    <property type="match status" value="1"/>
</dbReference>
<reference evidence="6 8" key="2">
    <citation type="submission" date="2013-03" db="EMBL/GenBank/DDBJ databases">
        <title>The Genome Sequence of Enterococcus moraviensis BAA-383 (PacBio/Illumina hybrid assembly).</title>
        <authorList>
            <consortium name="The Broad Institute Genomics Platform"/>
            <consortium name="The Broad Institute Genome Sequencing Center for Infectious Disease"/>
            <person name="Earl A."/>
            <person name="Russ C."/>
            <person name="Gilmore M."/>
            <person name="Surin D."/>
            <person name="Walker B."/>
            <person name="Young S."/>
            <person name="Zeng Q."/>
            <person name="Gargeya S."/>
            <person name="Fitzgerald M."/>
            <person name="Haas B."/>
            <person name="Abouelleil A."/>
            <person name="Allen A.W."/>
            <person name="Alvarado L."/>
            <person name="Arachchi H.M."/>
            <person name="Berlin A.M."/>
            <person name="Chapman S.B."/>
            <person name="Gainer-Dewar J."/>
            <person name="Goldberg J."/>
            <person name="Griggs A."/>
            <person name="Gujja S."/>
            <person name="Hansen M."/>
            <person name="Howarth C."/>
            <person name="Imamovic A."/>
            <person name="Ireland A."/>
            <person name="Larimer J."/>
            <person name="McCowan C."/>
            <person name="Murphy C."/>
            <person name="Pearson M."/>
            <person name="Poon T.W."/>
            <person name="Priest M."/>
            <person name="Roberts A."/>
            <person name="Saif S."/>
            <person name="Shea T."/>
            <person name="Sisk P."/>
            <person name="Sykes S."/>
            <person name="Wortman J."/>
            <person name="Nusbaum C."/>
            <person name="Birren B."/>
        </authorList>
    </citation>
    <scope>NUCLEOTIDE SEQUENCE [LARGE SCALE GENOMIC DNA]</scope>
    <source>
        <strain evidence="6 8">ATCC BAA-383</strain>
    </source>
</reference>
<dbReference type="EMBL" id="ASWB01000002">
    <property type="protein sequence ID" value="EOT72061.1"/>
    <property type="molecule type" value="Genomic_DNA"/>
</dbReference>
<dbReference type="InterPro" id="IPR051782">
    <property type="entry name" value="ABC_Transporter_VariousFunc"/>
</dbReference>
<dbReference type="InterPro" id="IPR003593">
    <property type="entry name" value="AAA+_ATPase"/>
</dbReference>
<dbReference type="PANTHER" id="PTHR42939:SF1">
    <property type="entry name" value="ABC TRANSPORTER ATP-BINDING PROTEIN ALBC-RELATED"/>
    <property type="match status" value="1"/>
</dbReference>
<reference evidence="5 7" key="1">
    <citation type="submission" date="2013-02" db="EMBL/GenBank/DDBJ databases">
        <title>The Genome Sequence of Enterococcus moraviensis BAA-383.</title>
        <authorList>
            <consortium name="The Broad Institute Genome Sequencing Platform"/>
            <consortium name="The Broad Institute Genome Sequencing Center for Infectious Disease"/>
            <person name="Earl A.M."/>
            <person name="Gilmore M.S."/>
            <person name="Lebreton F."/>
            <person name="Walker B."/>
            <person name="Young S.K."/>
            <person name="Zeng Q."/>
            <person name="Gargeya S."/>
            <person name="Fitzgerald M."/>
            <person name="Haas B."/>
            <person name="Abouelleil A."/>
            <person name="Alvarado L."/>
            <person name="Arachchi H.M."/>
            <person name="Berlin A.M."/>
            <person name="Chapman S.B."/>
            <person name="Dewar J."/>
            <person name="Goldberg J."/>
            <person name="Griggs A."/>
            <person name="Gujja S."/>
            <person name="Hansen M."/>
            <person name="Howarth C."/>
            <person name="Imamovic A."/>
            <person name="Larimer J."/>
            <person name="McCowan C."/>
            <person name="Murphy C."/>
            <person name="Neiman D."/>
            <person name="Pearson M."/>
            <person name="Priest M."/>
            <person name="Roberts A."/>
            <person name="Saif S."/>
            <person name="Shea T."/>
            <person name="Sisk P."/>
            <person name="Sykes S."/>
            <person name="Wortman J."/>
            <person name="Nusbaum C."/>
            <person name="Birren B."/>
        </authorList>
    </citation>
    <scope>NUCLEOTIDE SEQUENCE [LARGE SCALE GENOMIC DNA]</scope>
    <source>
        <strain evidence="5 7">ATCC BAA-383</strain>
    </source>
</reference>
<dbReference type="EMBL" id="AJAS01000015">
    <property type="protein sequence ID" value="EOH99256.1"/>
    <property type="molecule type" value="Genomic_DNA"/>
</dbReference>
<dbReference type="OrthoDB" id="2365508at2"/>
<evidence type="ECO:0000313" key="7">
    <source>
        <dbReference type="Proteomes" id="UP000013781"/>
    </source>
</evidence>
<dbReference type="HOGENOM" id="CLU_000604_1_2_9"/>
<comment type="caution">
    <text evidence="5">The sequence shown here is derived from an EMBL/GenBank/DDBJ whole genome shotgun (WGS) entry which is preliminary data.</text>
</comment>
<dbReference type="Gene3D" id="3.40.50.300">
    <property type="entry name" value="P-loop containing nucleotide triphosphate hydrolases"/>
    <property type="match status" value="1"/>
</dbReference>
<evidence type="ECO:0000256" key="3">
    <source>
        <dbReference type="ARBA" id="ARBA00022840"/>
    </source>
</evidence>
<feature type="domain" description="ABC transporter" evidence="4">
    <location>
        <begin position="3"/>
        <end position="227"/>
    </location>
</feature>
<keyword evidence="2" id="KW-0547">Nucleotide-binding</keyword>